<evidence type="ECO:0000313" key="1">
    <source>
        <dbReference type="EMBL" id="KAF7824104.1"/>
    </source>
</evidence>
<protein>
    <submittedName>
        <fullName evidence="1">Uncharacterized protein</fullName>
    </submittedName>
</protein>
<gene>
    <name evidence="1" type="ORF">G2W53_022248</name>
</gene>
<name>A0A834WP05_9FABA</name>
<proteinExistence type="predicted"/>
<dbReference type="EMBL" id="JAAIUW010000007">
    <property type="protein sequence ID" value="KAF7824104.1"/>
    <property type="molecule type" value="Genomic_DNA"/>
</dbReference>
<comment type="caution">
    <text evidence="1">The sequence shown here is derived from an EMBL/GenBank/DDBJ whole genome shotgun (WGS) entry which is preliminary data.</text>
</comment>
<dbReference type="Proteomes" id="UP000634136">
    <property type="component" value="Unassembled WGS sequence"/>
</dbReference>
<reference evidence="1" key="1">
    <citation type="submission" date="2020-09" db="EMBL/GenBank/DDBJ databases">
        <title>Genome-Enabled Discovery of Anthraquinone Biosynthesis in Senna tora.</title>
        <authorList>
            <person name="Kang S.-H."/>
            <person name="Pandey R.P."/>
            <person name="Lee C.-M."/>
            <person name="Sim J.-S."/>
            <person name="Jeong J.-T."/>
            <person name="Choi B.-S."/>
            <person name="Jung M."/>
            <person name="Ginzburg D."/>
            <person name="Zhao K."/>
            <person name="Won S.Y."/>
            <person name="Oh T.-J."/>
            <person name="Yu Y."/>
            <person name="Kim N.-H."/>
            <person name="Lee O.R."/>
            <person name="Lee T.-H."/>
            <person name="Bashyal P."/>
            <person name="Kim T.-S."/>
            <person name="Lee W.-H."/>
            <person name="Kawkins C."/>
            <person name="Kim C.-K."/>
            <person name="Kim J.S."/>
            <person name="Ahn B.O."/>
            <person name="Rhee S.Y."/>
            <person name="Sohng J.K."/>
        </authorList>
    </citation>
    <scope>NUCLEOTIDE SEQUENCE</scope>
    <source>
        <tissue evidence="1">Leaf</tissue>
    </source>
</reference>
<organism evidence="1 2">
    <name type="scientific">Senna tora</name>
    <dbReference type="NCBI Taxonomy" id="362788"/>
    <lineage>
        <taxon>Eukaryota</taxon>
        <taxon>Viridiplantae</taxon>
        <taxon>Streptophyta</taxon>
        <taxon>Embryophyta</taxon>
        <taxon>Tracheophyta</taxon>
        <taxon>Spermatophyta</taxon>
        <taxon>Magnoliopsida</taxon>
        <taxon>eudicotyledons</taxon>
        <taxon>Gunneridae</taxon>
        <taxon>Pentapetalae</taxon>
        <taxon>rosids</taxon>
        <taxon>fabids</taxon>
        <taxon>Fabales</taxon>
        <taxon>Fabaceae</taxon>
        <taxon>Caesalpinioideae</taxon>
        <taxon>Cassia clade</taxon>
        <taxon>Senna</taxon>
    </lineage>
</organism>
<sequence length="334" mass="38089">MDARIMKLLELPAIAQPLTQVNPTAPARPAFLLVVGFLHLKFTQVFIPQHYFANPSDLKFRENCIPQFLTQHVSRFDLRLNLLPVVEEFCNLVQCRLHQRCDWKTADPLQDVVDAFRETDGVQPPLTTTVCVLVACLHQQCPNHPIPELGVESRKQSGSTVINQAHLAILRDVLLEPPQKPRPRRFGVPLHECKRDEDDVPVSVLPHRDQHRVLVLVVQERPVHLQHRLQLPPRINTCRHPTLQLVVRRVEATQLPYTRAMAFCFPRHAFLYETVKPLAFFTVSTTSEIGMSAFSATKPAITPVIMSESSFGWSFAIAVDAQLWRPLYLEIIHS</sequence>
<evidence type="ECO:0000313" key="2">
    <source>
        <dbReference type="Proteomes" id="UP000634136"/>
    </source>
</evidence>
<dbReference type="AlphaFoldDB" id="A0A834WP05"/>
<keyword evidence="2" id="KW-1185">Reference proteome</keyword>
<accession>A0A834WP05</accession>